<proteinExistence type="predicted"/>
<reference evidence="1" key="2">
    <citation type="submission" date="2025-09" db="UniProtKB">
        <authorList>
            <consortium name="Ensembl"/>
        </authorList>
    </citation>
    <scope>IDENTIFICATION</scope>
</reference>
<evidence type="ECO:0000313" key="1">
    <source>
        <dbReference type="Ensembl" id="ENSLLEP00000019511.1"/>
    </source>
</evidence>
<organism evidence="1 2">
    <name type="scientific">Leptobrachium leishanense</name>
    <name type="common">Leishan spiny toad</name>
    <dbReference type="NCBI Taxonomy" id="445787"/>
    <lineage>
        <taxon>Eukaryota</taxon>
        <taxon>Metazoa</taxon>
        <taxon>Chordata</taxon>
        <taxon>Craniata</taxon>
        <taxon>Vertebrata</taxon>
        <taxon>Euteleostomi</taxon>
        <taxon>Amphibia</taxon>
        <taxon>Batrachia</taxon>
        <taxon>Anura</taxon>
        <taxon>Pelobatoidea</taxon>
        <taxon>Megophryidae</taxon>
        <taxon>Leptobrachium</taxon>
    </lineage>
</organism>
<evidence type="ECO:0000313" key="2">
    <source>
        <dbReference type="Proteomes" id="UP000694569"/>
    </source>
</evidence>
<dbReference type="Ensembl" id="ENSLLET00000020279.1">
    <property type="protein sequence ID" value="ENSLLEP00000019511.1"/>
    <property type="gene ID" value="ENSLLEG00000012367.1"/>
</dbReference>
<dbReference type="GeneTree" id="ENSGT01150000287188"/>
<dbReference type="InterPro" id="IPR040958">
    <property type="entry name" value="SNAD1"/>
</dbReference>
<reference evidence="1" key="1">
    <citation type="submission" date="2025-08" db="UniProtKB">
        <authorList>
            <consortium name="Ensembl"/>
        </authorList>
    </citation>
    <scope>IDENTIFICATION</scope>
</reference>
<dbReference type="OrthoDB" id="8554583at2759"/>
<protein>
    <submittedName>
        <fullName evidence="1">Uncharacterized protein</fullName>
    </submittedName>
</protein>
<dbReference type="Pfam" id="PF18744">
    <property type="entry name" value="SNAD1"/>
    <property type="match status" value="1"/>
</dbReference>
<dbReference type="AlphaFoldDB" id="A0A8C5MTL9"/>
<sequence>MYPSLPGKILSKKKIYIEENIFLTKHTREKQSTCKISYAYVVALKKCNNLNTEKNVEKALSLTDKEIMDIQQAIKDQKVYLGDNIAAATYTGKGKTSKHSEYHLLTPSGKNKPSPVEALLKKQKGAKCVLFYTLNSPCLGKCLNVEKSSSIVDKLNVFSKINDRALVFTDVYRNDLNMENLADAFKTVNGKISLYRCLGKGCIRCVDSGSVMNNNCLN</sequence>
<keyword evidence="2" id="KW-1185">Reference proteome</keyword>
<dbReference type="Proteomes" id="UP000694569">
    <property type="component" value="Unplaced"/>
</dbReference>
<accession>A0A8C5MTL9</accession>
<name>A0A8C5MTL9_9ANUR</name>